<evidence type="ECO:0000313" key="2">
    <source>
        <dbReference type="EMBL" id="AIB09536.1"/>
    </source>
</evidence>
<gene>
    <name evidence="2" type="ORF">M951_chr149</name>
</gene>
<evidence type="ECO:0000256" key="1">
    <source>
        <dbReference type="SAM" id="Phobius"/>
    </source>
</evidence>
<keyword evidence="1" id="KW-1133">Transmembrane helix</keyword>
<reference evidence="2 3" key="1">
    <citation type="journal article" date="2014" name="BMC Genomics">
        <title>Nucleomorph and plastid genome sequences of the chlorarachniophyte Lotharella oceanica: convergent reductive evolution and frequent recombination in nucleomorph-bearing algae.</title>
        <authorList>
            <person name="Tanifuji G."/>
            <person name="Onodera N.T."/>
            <person name="Brown M.W."/>
            <person name="Curtis B.A."/>
            <person name="Roger A.J."/>
            <person name="Ka-Shu Wong G."/>
            <person name="Melkonian M."/>
            <person name="Archibald J.M."/>
        </authorList>
    </citation>
    <scope>NUCLEOTIDE SEQUENCE [LARGE SCALE GENOMIC DNA]</scope>
    <source>
        <strain evidence="2 3">CCMP622</strain>
    </source>
</reference>
<keyword evidence="1" id="KW-0472">Membrane</keyword>
<proteinExistence type="predicted"/>
<dbReference type="AlphaFoldDB" id="A0A060D6B2"/>
<accession>A0A060D6B2</accession>
<dbReference type="EMBL" id="CP006627">
    <property type="protein sequence ID" value="AIB09536.1"/>
    <property type="molecule type" value="Genomic_DNA"/>
</dbReference>
<evidence type="ECO:0000313" key="3">
    <source>
        <dbReference type="Proteomes" id="UP000243670"/>
    </source>
</evidence>
<feature type="transmembrane region" description="Helical" evidence="1">
    <location>
        <begin position="111"/>
        <end position="128"/>
    </location>
</feature>
<protein>
    <submittedName>
        <fullName evidence="2">Uncharacterized protein</fullName>
    </submittedName>
</protein>
<geneLocation type="nucleomorph" evidence="2"/>
<keyword evidence="1" id="KW-0812">Transmembrane</keyword>
<name>A0A060D6B2_9EUKA</name>
<keyword evidence="2" id="KW-0542">Nucleomorph</keyword>
<dbReference type="Proteomes" id="UP000243670">
    <property type="component" value="Nucleomorph 1"/>
</dbReference>
<sequence>MRSLHLFYTKLKGKLIYNNLNKTTNIKYIFKNVNIENLYIFKFFYESSKIDNFYIINFFEYKKYIDILNLYNYFLLQKNTTCNFFNDLNDIQLIKFFTFIKKEELKKKSIISFRFFFSTFLIFFSSLYKDFFDNALIISLYNLYRAYHCTQPNEKINFTNSIDKQSNYLINNSNLNFYAKTDVIPLSEDLNTYLSLKKYDKEKNIRSNIFKNLLNIEFYKTINMSRNIVYDMGLTSVCRNRDLSKHFYFFMKKLYISVIRNNNRYLLNYKNNNNLNKRKNNFSYCDNTKKNTLKIYFDSKNYSFKNSDILYHSVLFKISKYIINYSLVDFTYHDKIKNKKINDFSLRFLKKIRFSYGGDIVLSTKIKKLSFDFKKRNKNTIDTNLQKQYVIEYIDKIFYHNKNIGFRYFFGLFFLIIGESNKKIDFERMMFSENKYEKNYKTIDYDNLLSLFIKNSKNKQELEHSIIVPKKTLYLFIKEPEINPSMFKIRTNWYCRNKIAKKSNILMKFNKTFIKKKIIKTFDLIFKKIIYCESKAISNLNNFKYHRIYKKNYEKKKLLINLEIINLQTTVSKFHHLSNIVEEIIYFPKQIYVKNFKKFFISFQKFNSFLSPEIIQRKETNGFKYEIFKKIIIQKNIKFNDKDFINRLLIVRNSDKYYYSSILGEQKYNAQQFYKFYMVDNFLINFENRKDQQKNNYILFRFNKLKKSGMNLSDVFFCSQNSYFYDIENRFYNNNKFKLNVNNFEKFMIIFFTSINGHKKHNYSSYQKVYKNIFSNIKFENFYSEIEADLNEGDLNTVNLIDMDSIKTEKKFINKYILYMITNEKFAIYCFKNKTQSIMINNFGLDFFSEILNYTKMTYFNNINNSIYSNFFFNSEKVINLNDIFQSNQHIMNYESIYMYLLLCFGSRFVIKFYPSKRKNIIFRINNLKTFNNIMILQKNFVSNLNMVRNYDDYGSLNLSIFLIEKPLRNSKIVYFYKYYYKNSRISSYSFNNYYGWETFVNLHYSFKTGRINDDIRFENYEENEISDALIHNYLNFNMQKMLTHSYFYGRGLFYGKIKLGTFDICISKIKSLEDQDIFNLSVQNLK</sequence>
<organism evidence="2 3">
    <name type="scientific">Lotharella oceanica</name>
    <dbReference type="NCBI Taxonomy" id="641309"/>
    <lineage>
        <taxon>Eukaryota</taxon>
        <taxon>Sar</taxon>
        <taxon>Rhizaria</taxon>
        <taxon>Cercozoa</taxon>
        <taxon>Chlorarachniophyceae</taxon>
        <taxon>Lotharella</taxon>
    </lineage>
</organism>